<evidence type="ECO:0000256" key="5">
    <source>
        <dbReference type="ARBA" id="ARBA00022967"/>
    </source>
</evidence>
<keyword evidence="6 10" id="KW-1133">Transmembrane helix</keyword>
<keyword evidence="4 10" id="KW-0812">Transmembrane</keyword>
<protein>
    <recommendedName>
        <fullName evidence="3">NADH-ubiquinone oxidoreductase chain 4L</fullName>
    </recommendedName>
    <alternativeName>
        <fullName evidence="9">NADH dehydrogenase subunit 4L</fullName>
    </alternativeName>
</protein>
<evidence type="ECO:0000256" key="3">
    <source>
        <dbReference type="ARBA" id="ARBA00016612"/>
    </source>
</evidence>
<keyword evidence="11" id="KW-0496">Mitochondrion</keyword>
<evidence type="ECO:0000256" key="6">
    <source>
        <dbReference type="ARBA" id="ARBA00022989"/>
    </source>
</evidence>
<evidence type="ECO:0000313" key="11">
    <source>
        <dbReference type="EMBL" id="AQZ26154.1"/>
    </source>
</evidence>
<proteinExistence type="inferred from homology"/>
<keyword evidence="8 10" id="KW-0472">Membrane</keyword>
<dbReference type="Pfam" id="PF00420">
    <property type="entry name" value="Oxidored_q2"/>
    <property type="match status" value="1"/>
</dbReference>
<name>A0A1U9XPI5_LYONO</name>
<gene>
    <name evidence="11" type="primary">ND4L</name>
</gene>
<reference evidence="11" key="1">
    <citation type="journal article" date="2017" name="Mol. Phylogenet. Evol.">
        <title>Curious bivalves: Systematic utility and unusual properties of anomalodesmatan mitochondrial genomes.</title>
        <authorList>
            <person name="Williams S.T."/>
            <person name="Foster P.G."/>
            <person name="Hughes C."/>
            <person name="Harper E.M."/>
            <person name="Taylor J.D."/>
            <person name="Littlewood D.T."/>
            <person name="Dyal P."/>
            <person name="Hopkins K.P."/>
            <person name="Briscoe A.G."/>
        </authorList>
    </citation>
    <scope>NUCLEOTIDE SEQUENCE</scope>
</reference>
<accession>A0A1U9XPI5</accession>
<evidence type="ECO:0000256" key="10">
    <source>
        <dbReference type="SAM" id="Phobius"/>
    </source>
</evidence>
<dbReference type="Gene3D" id="1.10.287.3510">
    <property type="match status" value="1"/>
</dbReference>
<geneLocation type="mitochondrion" evidence="11"/>
<dbReference type="InterPro" id="IPR039428">
    <property type="entry name" value="NUOK/Mnh_C1-like"/>
</dbReference>
<dbReference type="CTD" id="4539"/>
<evidence type="ECO:0000256" key="7">
    <source>
        <dbReference type="ARBA" id="ARBA00023027"/>
    </source>
</evidence>
<dbReference type="AlphaFoldDB" id="A0A1U9XPI5"/>
<dbReference type="GeneID" id="32229720"/>
<dbReference type="RefSeq" id="YP_009353845.1">
    <property type="nucleotide sequence ID" value="NC_034302.1"/>
</dbReference>
<evidence type="ECO:0000256" key="9">
    <source>
        <dbReference type="ARBA" id="ARBA00031586"/>
    </source>
</evidence>
<organism evidence="11">
    <name type="scientific">Lyonsia norwegica</name>
    <name type="common">Saltwater clam</name>
    <name type="synonym">Mya norwegica</name>
    <dbReference type="NCBI Taxonomy" id="228471"/>
    <lineage>
        <taxon>Eukaryota</taxon>
        <taxon>Metazoa</taxon>
        <taxon>Spiralia</taxon>
        <taxon>Lophotrochozoa</taxon>
        <taxon>Mollusca</taxon>
        <taxon>Bivalvia</taxon>
        <taxon>Autobranchia</taxon>
        <taxon>Heteroconchia</taxon>
        <taxon>Euheterodonta</taxon>
        <taxon>Anomalodesmata</taxon>
        <taxon>Pandoroidea</taxon>
        <taxon>Lyonsiidae</taxon>
        <taxon>Lyonsia</taxon>
    </lineage>
</organism>
<comment type="similarity">
    <text evidence="2">Belongs to the complex I subunit 4L family.</text>
</comment>
<evidence type="ECO:0000256" key="2">
    <source>
        <dbReference type="ARBA" id="ARBA00010519"/>
    </source>
</evidence>
<dbReference type="GO" id="GO:0016020">
    <property type="term" value="C:membrane"/>
    <property type="evidence" value="ECO:0007669"/>
    <property type="project" value="UniProtKB-SubCell"/>
</dbReference>
<dbReference type="EMBL" id="KX815960">
    <property type="protein sequence ID" value="AQZ26154.1"/>
    <property type="molecule type" value="Genomic_DNA"/>
</dbReference>
<feature type="transmembrane region" description="Helical" evidence="10">
    <location>
        <begin position="54"/>
        <end position="75"/>
    </location>
</feature>
<keyword evidence="5" id="KW-1278">Translocase</keyword>
<comment type="subcellular location">
    <subcellularLocation>
        <location evidence="1">Membrane</location>
        <topology evidence="1">Multi-pass membrane protein</topology>
    </subcellularLocation>
</comment>
<evidence type="ECO:0000256" key="1">
    <source>
        <dbReference type="ARBA" id="ARBA00004141"/>
    </source>
</evidence>
<evidence type="ECO:0000256" key="4">
    <source>
        <dbReference type="ARBA" id="ARBA00022692"/>
    </source>
</evidence>
<keyword evidence="7" id="KW-0520">NAD</keyword>
<evidence type="ECO:0000256" key="8">
    <source>
        <dbReference type="ARBA" id="ARBA00023136"/>
    </source>
</evidence>
<feature type="transmembrane region" description="Helical" evidence="10">
    <location>
        <begin position="27"/>
        <end position="47"/>
    </location>
</feature>
<sequence>MLALLSGLFVSVAGLLGATLQRKHLLSLLLMLEVIPLGLYCSLVMAIGGGMAYLCLYFLAFASCGGAIGVSLLMATARTSANDYVGSLSFNKF</sequence>